<evidence type="ECO:0000256" key="3">
    <source>
        <dbReference type="ARBA" id="ARBA00022840"/>
    </source>
</evidence>
<dbReference type="InterPro" id="IPR017871">
    <property type="entry name" value="ABC_transporter-like_CS"/>
</dbReference>
<evidence type="ECO:0000256" key="2">
    <source>
        <dbReference type="ARBA" id="ARBA00022741"/>
    </source>
</evidence>
<dbReference type="Gene3D" id="3.40.50.300">
    <property type="entry name" value="P-loop containing nucleotide triphosphate hydrolases"/>
    <property type="match status" value="1"/>
</dbReference>
<keyword evidence="1" id="KW-0813">Transport</keyword>
<sequence length="226" mass="24240">MDSLIKLNNIGRTFGQGAGKLDALSDISLEVADGESLAIEGTSGSGKSTLLSIIGLLDQETSGEYFLRAHQVTGLTAKQKSVLRNRHIGWIFQNFNLINDMTAIENVALPLRYDSSVPSAEYVERAANALERVGLSAKMKSRPNELSGGQQQRVAIARALVNKPSLLLADEPTGNLDSKTSGSIVDLLLELQSEGTTVILVTHDAAVAGRCQRKIRLEDGRLVDGN</sequence>
<dbReference type="Pfam" id="PF00005">
    <property type="entry name" value="ABC_tran"/>
    <property type="match status" value="1"/>
</dbReference>
<reference evidence="6 7" key="1">
    <citation type="journal article" date="2011" name="Front. Microbiol.">
        <title>Genomic signatures of strain selection and enhancement in Bacillus atrophaeus var. globigii, a historical biowarfare simulant.</title>
        <authorList>
            <person name="Gibbons H.S."/>
            <person name="Broomall S.M."/>
            <person name="McNew L.A."/>
            <person name="Daligault H."/>
            <person name="Chapman C."/>
            <person name="Bruce D."/>
            <person name="Karavis M."/>
            <person name="Krepps M."/>
            <person name="McGregor P.A."/>
            <person name="Hong C."/>
            <person name="Park K.H."/>
            <person name="Akmal A."/>
            <person name="Feldman A."/>
            <person name="Lin J.S."/>
            <person name="Chang W.E."/>
            <person name="Higgs B.W."/>
            <person name="Demirev P."/>
            <person name="Lindquist J."/>
            <person name="Liem A."/>
            <person name="Fochler E."/>
            <person name="Read T.D."/>
            <person name="Tapia R."/>
            <person name="Johnson S."/>
            <person name="Bishop-Lilly K.A."/>
            <person name="Detter C."/>
            <person name="Han C."/>
            <person name="Sozhamannan S."/>
            <person name="Rosenzweig C.N."/>
            <person name="Skowronski E.W."/>
        </authorList>
    </citation>
    <scope>NUCLEOTIDE SEQUENCE [LARGE SCALE GENOMIC DNA]</scope>
    <source>
        <strain evidence="6 7">MLST1</strain>
    </source>
</reference>
<gene>
    <name evidence="6" type="ORF">CWE09_09415</name>
</gene>
<dbReference type="GO" id="GO:0016887">
    <property type="term" value="F:ATP hydrolysis activity"/>
    <property type="evidence" value="ECO:0007669"/>
    <property type="project" value="InterPro"/>
</dbReference>
<dbReference type="SMART" id="SM00382">
    <property type="entry name" value="AAA"/>
    <property type="match status" value="1"/>
</dbReference>
<dbReference type="AlphaFoldDB" id="A0A432WBC2"/>
<dbReference type="PANTHER" id="PTHR24220">
    <property type="entry name" value="IMPORT ATP-BINDING PROTEIN"/>
    <property type="match status" value="1"/>
</dbReference>
<dbReference type="PROSITE" id="PS50893">
    <property type="entry name" value="ABC_TRANSPORTER_2"/>
    <property type="match status" value="1"/>
</dbReference>
<dbReference type="InterPro" id="IPR003439">
    <property type="entry name" value="ABC_transporter-like_ATP-bd"/>
</dbReference>
<evidence type="ECO:0000313" key="7">
    <source>
        <dbReference type="Proteomes" id="UP000288293"/>
    </source>
</evidence>
<dbReference type="OrthoDB" id="9801477at2"/>
<dbReference type="GO" id="GO:0005886">
    <property type="term" value="C:plasma membrane"/>
    <property type="evidence" value="ECO:0007669"/>
    <property type="project" value="TreeGrafter"/>
</dbReference>
<dbReference type="FunFam" id="3.40.50.300:FF:000032">
    <property type="entry name" value="Export ABC transporter ATP-binding protein"/>
    <property type="match status" value="1"/>
</dbReference>
<dbReference type="SUPFAM" id="SSF52540">
    <property type="entry name" value="P-loop containing nucleoside triphosphate hydrolases"/>
    <property type="match status" value="1"/>
</dbReference>
<dbReference type="CDD" id="cd03255">
    <property type="entry name" value="ABC_MJ0796_LolCDE_FtsE"/>
    <property type="match status" value="1"/>
</dbReference>
<dbReference type="RefSeq" id="WP_126803702.1">
    <property type="nucleotide sequence ID" value="NZ_PIPL01000001.1"/>
</dbReference>
<comment type="caution">
    <text evidence="6">The sequence shown here is derived from an EMBL/GenBank/DDBJ whole genome shotgun (WGS) entry which is preliminary data.</text>
</comment>
<proteinExistence type="inferred from homology"/>
<dbReference type="InterPro" id="IPR015854">
    <property type="entry name" value="ABC_transpr_LolD-like"/>
</dbReference>
<keyword evidence="3 6" id="KW-0067">ATP-binding</keyword>
<evidence type="ECO:0000259" key="5">
    <source>
        <dbReference type="PROSITE" id="PS50893"/>
    </source>
</evidence>
<dbReference type="GO" id="GO:1902495">
    <property type="term" value="C:transmembrane transporter complex"/>
    <property type="evidence" value="ECO:0007669"/>
    <property type="project" value="UniProtKB-ARBA"/>
</dbReference>
<dbReference type="GO" id="GO:0005524">
    <property type="term" value="F:ATP binding"/>
    <property type="evidence" value="ECO:0007669"/>
    <property type="project" value="UniProtKB-KW"/>
</dbReference>
<dbReference type="InterPro" id="IPR017911">
    <property type="entry name" value="MacB-like_ATP-bd"/>
</dbReference>
<dbReference type="Proteomes" id="UP000288293">
    <property type="component" value="Unassembled WGS sequence"/>
</dbReference>
<name>A0A432WBC2_9GAMM</name>
<evidence type="ECO:0000256" key="1">
    <source>
        <dbReference type="ARBA" id="ARBA00022448"/>
    </source>
</evidence>
<dbReference type="EMBL" id="PIPL01000001">
    <property type="protein sequence ID" value="RUO26888.1"/>
    <property type="molecule type" value="Genomic_DNA"/>
</dbReference>
<accession>A0A432WBC2</accession>
<keyword evidence="7" id="KW-1185">Reference proteome</keyword>
<dbReference type="InterPro" id="IPR027417">
    <property type="entry name" value="P-loop_NTPase"/>
</dbReference>
<evidence type="ECO:0000313" key="6">
    <source>
        <dbReference type="EMBL" id="RUO26888.1"/>
    </source>
</evidence>
<keyword evidence="2" id="KW-0547">Nucleotide-binding</keyword>
<feature type="domain" description="ABC transporter" evidence="5">
    <location>
        <begin position="5"/>
        <end position="226"/>
    </location>
</feature>
<dbReference type="GO" id="GO:0022857">
    <property type="term" value="F:transmembrane transporter activity"/>
    <property type="evidence" value="ECO:0007669"/>
    <property type="project" value="TreeGrafter"/>
</dbReference>
<dbReference type="InterPro" id="IPR003593">
    <property type="entry name" value="AAA+_ATPase"/>
</dbReference>
<dbReference type="PANTHER" id="PTHR24220:SF86">
    <property type="entry name" value="ABC TRANSPORTER ABCH.1"/>
    <property type="match status" value="1"/>
</dbReference>
<comment type="similarity">
    <text evidence="4">Belongs to the ABC transporter superfamily. Macrolide exporter (TC 3.A.1.122) family.</text>
</comment>
<evidence type="ECO:0000256" key="4">
    <source>
        <dbReference type="ARBA" id="ARBA00038388"/>
    </source>
</evidence>
<dbReference type="PROSITE" id="PS00211">
    <property type="entry name" value="ABC_TRANSPORTER_1"/>
    <property type="match status" value="1"/>
</dbReference>
<organism evidence="6 7">
    <name type="scientific">Aliidiomarina minuta</name>
    <dbReference type="NCBI Taxonomy" id="880057"/>
    <lineage>
        <taxon>Bacteria</taxon>
        <taxon>Pseudomonadati</taxon>
        <taxon>Pseudomonadota</taxon>
        <taxon>Gammaproteobacteria</taxon>
        <taxon>Alteromonadales</taxon>
        <taxon>Idiomarinaceae</taxon>
        <taxon>Aliidiomarina</taxon>
    </lineage>
</organism>
<protein>
    <submittedName>
        <fullName evidence="6">Peptide ABC transporter ATP-binding protein</fullName>
    </submittedName>
</protein>